<dbReference type="AlphaFoldDB" id="B0JLE5"/>
<gene>
    <name evidence="1" type="ordered locus">MAE_31470</name>
</gene>
<evidence type="ECO:0000313" key="1">
    <source>
        <dbReference type="EMBL" id="BAG02969.1"/>
    </source>
</evidence>
<sequence>MVKILSSPQRPDHGCFGLNSAGNRISGNNRSLWQFRPLFPPDSGFIGGFSGFCFGN</sequence>
<organism evidence="1 2">
    <name type="scientific">Microcystis aeruginosa (strain NIES-843 / IAM M-2473)</name>
    <dbReference type="NCBI Taxonomy" id="449447"/>
    <lineage>
        <taxon>Bacteria</taxon>
        <taxon>Bacillati</taxon>
        <taxon>Cyanobacteriota</taxon>
        <taxon>Cyanophyceae</taxon>
        <taxon>Oscillatoriophycideae</taxon>
        <taxon>Chroococcales</taxon>
        <taxon>Microcystaceae</taxon>
        <taxon>Microcystis</taxon>
    </lineage>
</organism>
<name>B0JLE5_MICAN</name>
<dbReference type="HOGENOM" id="CLU_3009245_0_0_3"/>
<proteinExistence type="predicted"/>
<dbReference type="Proteomes" id="UP000001510">
    <property type="component" value="Chromosome"/>
</dbReference>
<dbReference type="PaxDb" id="449447-MAE_31470"/>
<keyword evidence="2" id="KW-1185">Reference proteome</keyword>
<dbReference type="KEGG" id="mar:MAE_31470"/>
<dbReference type="EMBL" id="AP009552">
    <property type="protein sequence ID" value="BAG02969.1"/>
    <property type="molecule type" value="Genomic_DNA"/>
</dbReference>
<dbReference type="EnsemblBacteria" id="BAG02969">
    <property type="protein sequence ID" value="BAG02969"/>
    <property type="gene ID" value="MAE_31470"/>
</dbReference>
<accession>B0JLE5</accession>
<protein>
    <submittedName>
        <fullName evidence="1">Uncharacterized protein</fullName>
    </submittedName>
</protein>
<reference evidence="1 2" key="1">
    <citation type="journal article" date="2007" name="DNA Res.">
        <title>Complete genomic structure of the bloom-forming toxic cyanobacterium Microcystis aeruginosa NIES-843.</title>
        <authorList>
            <person name="Kaneko T."/>
            <person name="Nakajima N."/>
            <person name="Okamoto S."/>
            <person name="Suzuki I."/>
            <person name="Tanabe Y."/>
            <person name="Tamaoki M."/>
            <person name="Nakamura Y."/>
            <person name="Kasai F."/>
            <person name="Watanabe A."/>
            <person name="Kawashima K."/>
            <person name="Kishida Y."/>
            <person name="Ono A."/>
            <person name="Shimizu Y."/>
            <person name="Takahashi C."/>
            <person name="Minami C."/>
            <person name="Fujishiro T."/>
            <person name="Kohara M."/>
            <person name="Katoh M."/>
            <person name="Nakazaki N."/>
            <person name="Nakayama S."/>
            <person name="Yamada M."/>
            <person name="Tabata S."/>
            <person name="Watanabe M.M."/>
        </authorList>
    </citation>
    <scope>NUCLEOTIDE SEQUENCE [LARGE SCALE GENOMIC DNA]</scope>
    <source>
        <strain evidence="2">NIES-843 / IAM M-247</strain>
    </source>
</reference>
<evidence type="ECO:0000313" key="2">
    <source>
        <dbReference type="Proteomes" id="UP000001510"/>
    </source>
</evidence>